<dbReference type="Proteomes" id="UP000751190">
    <property type="component" value="Unassembled WGS sequence"/>
</dbReference>
<dbReference type="SUPFAM" id="SSF53474">
    <property type="entry name" value="alpha/beta-Hydrolases"/>
    <property type="match status" value="1"/>
</dbReference>
<reference evidence="2" key="1">
    <citation type="submission" date="2021-05" db="EMBL/GenBank/DDBJ databases">
        <title>The genome of the haptophyte Pavlova lutheri (Diacronema luteri, Pavlovales) - a model for lipid biosynthesis in eukaryotic algae.</title>
        <authorList>
            <person name="Hulatt C.J."/>
            <person name="Posewitz M.C."/>
        </authorList>
    </citation>
    <scope>NUCLEOTIDE SEQUENCE</scope>
    <source>
        <strain evidence="2">NIVA-4/92</strain>
    </source>
</reference>
<gene>
    <name evidence="2" type="ORF">KFE25_009846</name>
</gene>
<name>A0A8J6C343_DIALT</name>
<organism evidence="2 3">
    <name type="scientific">Diacronema lutheri</name>
    <name type="common">Unicellular marine alga</name>
    <name type="synonym">Monochrysis lutheri</name>
    <dbReference type="NCBI Taxonomy" id="2081491"/>
    <lineage>
        <taxon>Eukaryota</taxon>
        <taxon>Haptista</taxon>
        <taxon>Haptophyta</taxon>
        <taxon>Pavlovophyceae</taxon>
        <taxon>Pavlovales</taxon>
        <taxon>Pavlovaceae</taxon>
        <taxon>Diacronema</taxon>
    </lineage>
</organism>
<keyword evidence="1" id="KW-0472">Membrane</keyword>
<dbReference type="Gene3D" id="3.40.50.1820">
    <property type="entry name" value="alpha/beta hydrolase"/>
    <property type="match status" value="1"/>
</dbReference>
<keyword evidence="1" id="KW-1133">Transmembrane helix</keyword>
<evidence type="ECO:0000313" key="3">
    <source>
        <dbReference type="Proteomes" id="UP000751190"/>
    </source>
</evidence>
<dbReference type="InterPro" id="IPR029058">
    <property type="entry name" value="AB_hydrolase_fold"/>
</dbReference>
<keyword evidence="1" id="KW-0812">Transmembrane</keyword>
<accession>A0A8J6C343</accession>
<feature type="transmembrane region" description="Helical" evidence="1">
    <location>
        <begin position="455"/>
        <end position="479"/>
    </location>
</feature>
<dbReference type="EMBL" id="JAGTXO010000083">
    <property type="protein sequence ID" value="KAG8457086.1"/>
    <property type="molecule type" value="Genomic_DNA"/>
</dbReference>
<protein>
    <submittedName>
        <fullName evidence="2">Uncharacterized protein</fullName>
    </submittedName>
</protein>
<evidence type="ECO:0000256" key="1">
    <source>
        <dbReference type="SAM" id="Phobius"/>
    </source>
</evidence>
<keyword evidence="3" id="KW-1185">Reference proteome</keyword>
<dbReference type="AlphaFoldDB" id="A0A8J6C343"/>
<dbReference type="OrthoDB" id="412553at2759"/>
<comment type="caution">
    <text evidence="2">The sequence shown here is derived from an EMBL/GenBank/DDBJ whole genome shotgun (WGS) entry which is preliminary data.</text>
</comment>
<evidence type="ECO:0000313" key="2">
    <source>
        <dbReference type="EMBL" id="KAG8457086.1"/>
    </source>
</evidence>
<dbReference type="OMA" id="ICAGECA"/>
<sequence length="527" mass="54559">MAPFACSRNASAPLSIATGTGGTLTFPPLPPETSAYRYAYDAAFVALPSACVELLRVEPNVRSRSGAERLWLGRLAELPARADLACGCGAVVFAHGSSGLIGDNWKYVTMIAARGYVVIAPDSMAGGALGVRVRAPVADLAAAIRAAEASGTDSFWCANNVYASACQPINTGGRAGCYASSARAILIDRSGWASYYERIFELRRRELSEAFRLLPASLRNGRKLFLAGASEGGMVAARFADADAHGATLSGRLVLQWSCEANYFMSCAEGLAICAGECAPSSPLLALVSERDPFFSAARNASVAAEVAAADASAPPLRGSCFAAMRAQGLRNAVSVVLPQHLLPVHGLGTASPNLVRALIGGFLAEPSRARAMAALAPAARLCALREESATGAVEYACDELGAEPLVALPVSCAWPGESAHVVHYAIGKAELCALPPHAAPSAPPAGALALQAGAAAAAICGAAVVGCVLALACMRCLAHRRRRAERRWRGPVRLSSDEHEPPDEGDVHAGMGTRRLASDLPAVPHV</sequence>
<proteinExistence type="predicted"/>